<proteinExistence type="predicted"/>
<evidence type="ECO:0008006" key="2">
    <source>
        <dbReference type="Google" id="ProtNLM"/>
    </source>
</evidence>
<dbReference type="InterPro" id="IPR036890">
    <property type="entry name" value="HATPase_C_sf"/>
</dbReference>
<name>A0A3B0UUK0_9ZZZZ</name>
<dbReference type="EMBL" id="UOER01000215">
    <property type="protein sequence ID" value="VAW23784.1"/>
    <property type="molecule type" value="Genomic_DNA"/>
</dbReference>
<dbReference type="GO" id="GO:0016772">
    <property type="term" value="F:transferase activity, transferring phosphorus-containing groups"/>
    <property type="evidence" value="ECO:0007669"/>
    <property type="project" value="InterPro"/>
</dbReference>
<dbReference type="AlphaFoldDB" id="A0A3B0UUK0"/>
<feature type="non-terminal residue" evidence="1">
    <location>
        <position position="1"/>
    </location>
</feature>
<accession>A0A3B0UUK0</accession>
<evidence type="ECO:0000313" key="1">
    <source>
        <dbReference type="EMBL" id="VAW23784.1"/>
    </source>
</evidence>
<dbReference type="PRINTS" id="PR00344">
    <property type="entry name" value="BCTRLSENSOR"/>
</dbReference>
<dbReference type="Gene3D" id="3.30.565.10">
    <property type="entry name" value="Histidine kinase-like ATPase, C-terminal domain"/>
    <property type="match status" value="1"/>
</dbReference>
<dbReference type="SUPFAM" id="SSF55874">
    <property type="entry name" value="ATPase domain of HSP90 chaperone/DNA topoisomerase II/histidine kinase"/>
    <property type="match status" value="1"/>
</dbReference>
<gene>
    <name evidence="1" type="ORF">MNBD_BACTEROID04-713</name>
</gene>
<organism evidence="1">
    <name type="scientific">hydrothermal vent metagenome</name>
    <dbReference type="NCBI Taxonomy" id="652676"/>
    <lineage>
        <taxon>unclassified sequences</taxon>
        <taxon>metagenomes</taxon>
        <taxon>ecological metagenomes</taxon>
    </lineage>
</organism>
<sequence length="61" mass="6596">NGNLQVIIFDDGKGFNVDDIHSEKGVGLSQIEARIHVLNGLINITSSNSGTRIFISVPIVY</sequence>
<reference evidence="1" key="1">
    <citation type="submission" date="2018-06" db="EMBL/GenBank/DDBJ databases">
        <authorList>
            <person name="Zhirakovskaya E."/>
        </authorList>
    </citation>
    <scope>NUCLEOTIDE SEQUENCE</scope>
</reference>
<dbReference type="InterPro" id="IPR004358">
    <property type="entry name" value="Sig_transdc_His_kin-like_C"/>
</dbReference>
<protein>
    <recommendedName>
        <fullName evidence="2">Histidine kinase domain-containing protein</fullName>
    </recommendedName>
</protein>